<comment type="caution">
    <text evidence="1">The sequence shown here is derived from an EMBL/GenBank/DDBJ whole genome shotgun (WGS) entry which is preliminary data.</text>
</comment>
<reference evidence="1" key="1">
    <citation type="submission" date="2021-06" db="EMBL/GenBank/DDBJ databases">
        <authorList>
            <person name="Kallberg Y."/>
            <person name="Tangrot J."/>
            <person name="Rosling A."/>
        </authorList>
    </citation>
    <scope>NUCLEOTIDE SEQUENCE</scope>
    <source>
        <strain evidence="1">CL356</strain>
    </source>
</reference>
<protein>
    <submittedName>
        <fullName evidence="1">2745_t:CDS:1</fullName>
    </submittedName>
</protein>
<dbReference type="Proteomes" id="UP000789525">
    <property type="component" value="Unassembled WGS sequence"/>
</dbReference>
<sequence length="176" mass="20216">MWDFARRDQENYLEFSDKRGEEPLEKCEKREDQEKRDDQIFERSNDFITDCCCHQPVCCDETPPIFCEEVPMFNEPSFCGGTPVILDEVPIIIDEEPIIIEEEPIIIDDICDNMPLICDNTLPISDDTPFICCDEAPIWTEQFCGGFGTEFDIGNIRIKNPVRPCAAPLGWSRLGI</sequence>
<accession>A0ACA9KSC6</accession>
<dbReference type="EMBL" id="CAJVPT010002892">
    <property type="protein sequence ID" value="CAG8488950.1"/>
    <property type="molecule type" value="Genomic_DNA"/>
</dbReference>
<proteinExistence type="predicted"/>
<name>A0ACA9KSC6_9GLOM</name>
<keyword evidence="2" id="KW-1185">Reference proteome</keyword>
<evidence type="ECO:0000313" key="2">
    <source>
        <dbReference type="Proteomes" id="UP000789525"/>
    </source>
</evidence>
<gene>
    <name evidence="1" type="ORF">ACOLOM_LOCUS2299</name>
</gene>
<evidence type="ECO:0000313" key="1">
    <source>
        <dbReference type="EMBL" id="CAG8488950.1"/>
    </source>
</evidence>
<organism evidence="1 2">
    <name type="scientific">Acaulospora colombiana</name>
    <dbReference type="NCBI Taxonomy" id="27376"/>
    <lineage>
        <taxon>Eukaryota</taxon>
        <taxon>Fungi</taxon>
        <taxon>Fungi incertae sedis</taxon>
        <taxon>Mucoromycota</taxon>
        <taxon>Glomeromycotina</taxon>
        <taxon>Glomeromycetes</taxon>
        <taxon>Diversisporales</taxon>
        <taxon>Acaulosporaceae</taxon>
        <taxon>Acaulospora</taxon>
    </lineage>
</organism>